<dbReference type="AlphaFoldDB" id="A0A7V0Q5J8"/>
<dbReference type="InterPro" id="IPR004095">
    <property type="entry name" value="TGS"/>
</dbReference>
<name>A0A7V0Q5J8_UNCW3</name>
<evidence type="ECO:0000313" key="2">
    <source>
        <dbReference type="EMBL" id="HDL60084.1"/>
    </source>
</evidence>
<accession>A0A7V0Q5J8</accession>
<dbReference type="InterPro" id="IPR012675">
    <property type="entry name" value="Beta-grasp_dom_sf"/>
</dbReference>
<dbReference type="SUPFAM" id="SSF54285">
    <property type="entry name" value="MoaD/ThiS"/>
    <property type="match status" value="1"/>
</dbReference>
<evidence type="ECO:0000259" key="1">
    <source>
        <dbReference type="PROSITE" id="PS51880"/>
    </source>
</evidence>
<dbReference type="EMBL" id="DRDR01000061">
    <property type="protein sequence ID" value="HDL60084.1"/>
    <property type="molecule type" value="Genomic_DNA"/>
</dbReference>
<dbReference type="Proteomes" id="UP000886381">
    <property type="component" value="Unassembled WGS sequence"/>
</dbReference>
<dbReference type="PROSITE" id="PS51880">
    <property type="entry name" value="TGS"/>
    <property type="match status" value="1"/>
</dbReference>
<dbReference type="InterPro" id="IPR016155">
    <property type="entry name" value="Mopterin_synth/thiamin_S_b"/>
</dbReference>
<sequence>MKVKYDGREYEFEGRLRGRDIIRKLGLNTEAVLMIVEGKLVSLEDYIDGDKEVEIIKVISGG</sequence>
<feature type="domain" description="TGS" evidence="1">
    <location>
        <begin position="1"/>
        <end position="57"/>
    </location>
</feature>
<reference evidence="2" key="1">
    <citation type="journal article" date="2020" name="mSystems">
        <title>Genome- and Community-Level Interaction Insights into Carbon Utilization and Element Cycling Functions of Hydrothermarchaeota in Hydrothermal Sediment.</title>
        <authorList>
            <person name="Zhou Z."/>
            <person name="Liu Y."/>
            <person name="Xu W."/>
            <person name="Pan J."/>
            <person name="Luo Z.H."/>
            <person name="Li M."/>
        </authorList>
    </citation>
    <scope>NUCLEOTIDE SEQUENCE [LARGE SCALE GENOMIC DNA]</scope>
    <source>
        <strain evidence="2">HyVt-28</strain>
    </source>
</reference>
<dbReference type="Gene3D" id="3.10.20.30">
    <property type="match status" value="1"/>
</dbReference>
<proteinExistence type="predicted"/>
<protein>
    <submittedName>
        <fullName evidence="2">MoaD/ThiS family protein</fullName>
    </submittedName>
</protein>
<comment type="caution">
    <text evidence="2">The sequence shown here is derived from an EMBL/GenBank/DDBJ whole genome shotgun (WGS) entry which is preliminary data.</text>
</comment>
<gene>
    <name evidence="2" type="ORF">ENH14_01365</name>
</gene>
<organism evidence="2">
    <name type="scientific">candidate division WOR-3 bacterium</name>
    <dbReference type="NCBI Taxonomy" id="2052148"/>
    <lineage>
        <taxon>Bacteria</taxon>
        <taxon>Bacteria division WOR-3</taxon>
    </lineage>
</organism>